<evidence type="ECO:0000313" key="2">
    <source>
        <dbReference type="Proteomes" id="UP001432000"/>
    </source>
</evidence>
<dbReference type="RefSeq" id="WP_338892545.1">
    <property type="nucleotide sequence ID" value="NZ_CP147846.1"/>
</dbReference>
<sequence>MAVTNTELVKWLGQPTTDTDLMAQAAQAVTLATAMIDAYCRGAHIRKPSTATKPGIDAVTLMVAARMLANPEGLRYSTGVVTFNDAFQGFTLAELSVLNRYRKRAT</sequence>
<proteinExistence type="predicted"/>
<dbReference type="Proteomes" id="UP001432000">
    <property type="component" value="Chromosome"/>
</dbReference>
<protein>
    <recommendedName>
        <fullName evidence="3">Phage gp6-like head-tail connector protein</fullName>
    </recommendedName>
</protein>
<name>A0ABZ2PS87_9NOCA</name>
<keyword evidence="2" id="KW-1185">Reference proteome</keyword>
<gene>
    <name evidence="1" type="ORF">WDS16_10455</name>
</gene>
<accession>A0ABZ2PS87</accession>
<evidence type="ECO:0000313" key="1">
    <source>
        <dbReference type="EMBL" id="WXG70867.1"/>
    </source>
</evidence>
<dbReference type="EMBL" id="CP147846">
    <property type="protein sequence ID" value="WXG70867.1"/>
    <property type="molecule type" value="Genomic_DNA"/>
</dbReference>
<evidence type="ECO:0008006" key="3">
    <source>
        <dbReference type="Google" id="ProtNLM"/>
    </source>
</evidence>
<reference evidence="1 2" key="1">
    <citation type="submission" date="2024-03" db="EMBL/GenBank/DDBJ databases">
        <title>Natural products discovery in diverse microorganisms through a two-stage MS feature dereplication strategy.</title>
        <authorList>
            <person name="Zhang R."/>
        </authorList>
    </citation>
    <scope>NUCLEOTIDE SEQUENCE [LARGE SCALE GENOMIC DNA]</scope>
    <source>
        <strain evidence="1 2">18930</strain>
    </source>
</reference>
<organism evidence="1 2">
    <name type="scientific">Rhodococcus sovatensis</name>
    <dbReference type="NCBI Taxonomy" id="1805840"/>
    <lineage>
        <taxon>Bacteria</taxon>
        <taxon>Bacillati</taxon>
        <taxon>Actinomycetota</taxon>
        <taxon>Actinomycetes</taxon>
        <taxon>Mycobacteriales</taxon>
        <taxon>Nocardiaceae</taxon>
        <taxon>Rhodococcus</taxon>
    </lineage>
</organism>